<feature type="transmembrane region" description="Helical" evidence="11">
    <location>
        <begin position="345"/>
        <end position="365"/>
    </location>
</feature>
<keyword evidence="5" id="KW-0677">Repeat</keyword>
<dbReference type="Pfam" id="PF00005">
    <property type="entry name" value="ABC_tran"/>
    <property type="match status" value="2"/>
</dbReference>
<dbReference type="CDD" id="cd03250">
    <property type="entry name" value="ABCC_MRP_domain1"/>
    <property type="match status" value="1"/>
</dbReference>
<evidence type="ECO:0000256" key="7">
    <source>
        <dbReference type="ARBA" id="ARBA00022840"/>
    </source>
</evidence>
<keyword evidence="8 11" id="KW-1133">Transmembrane helix</keyword>
<dbReference type="EMBL" id="GG662621">
    <property type="protein sequence ID" value="EAS00380.2"/>
    <property type="molecule type" value="Genomic_DNA"/>
</dbReference>
<dbReference type="GO" id="GO:0005524">
    <property type="term" value="F:ATP binding"/>
    <property type="evidence" value="ECO:0007669"/>
    <property type="project" value="UniProtKB-KW"/>
</dbReference>
<dbReference type="GO" id="GO:0016020">
    <property type="term" value="C:membrane"/>
    <property type="evidence" value="ECO:0007669"/>
    <property type="project" value="UniProtKB-SubCell"/>
</dbReference>
<dbReference type="FunFam" id="1.20.1560.10:FF:000063">
    <property type="entry name" value="Multidrug resistance protein ABC transporter"/>
    <property type="match status" value="1"/>
</dbReference>
<dbReference type="Proteomes" id="UP000009168">
    <property type="component" value="Unassembled WGS sequence"/>
</dbReference>
<evidence type="ECO:0000256" key="4">
    <source>
        <dbReference type="ARBA" id="ARBA00022692"/>
    </source>
</evidence>
<feature type="domain" description="ABC transporter" evidence="12">
    <location>
        <begin position="1237"/>
        <end position="1470"/>
    </location>
</feature>
<accession>I7LVZ2</accession>
<feature type="transmembrane region" description="Helical" evidence="11">
    <location>
        <begin position="946"/>
        <end position="968"/>
    </location>
</feature>
<feature type="transmembrane region" description="Helical" evidence="11">
    <location>
        <begin position="119"/>
        <end position="140"/>
    </location>
</feature>
<feature type="transmembrane region" description="Helical" evidence="11">
    <location>
        <begin position="902"/>
        <end position="926"/>
    </location>
</feature>
<sequence>MGKKNKNEINEKLLPEQSEANIIVNQDEENPVQIKQKKPYKTRYQRASIFSKIFFWWAIPLVRLGNRIHLEQEHLDQLAEDQKSSFYFNRFKKNFEKYSEMKSNQVLTRSLITTFRSRIIISFVITFFDSCVLMSTPYLIKTVIEYSSEKNQDYRIGIILICAVVLSRIILCILDSHSNYQFSTLGFDLTNTVSVALLEKSLRYSLLSTDDYKVGSLVNMIQVDGQRLQFLFNQFSSICFLPLQLGFGIYLMSDIIGISFLFGVGVMLLMGFINFLIGRFSLKYQKLFMKEKDDRMKITTEVFNAIKFIKANAWEEYFYDKLDLKRQKELSLVAKKFICGSMSIFSLWITPMLIINATFAGYVLLGNQMTPVKAFTIISIFSVLQEPIRSLPVIISNLIETYVSIKRMEKYLGQQDINKKFLKHNLEDSSDTFYALKITNGNFYWRTPQIKNEIENQQESQQNENISEQNKGYYSSFIPVQESDQDEKDLQRNNQNKQPNQQKEINKDSVVDKDSYISQKNNSTIIFNDKIQDSNQNQQQNPQNPGSESKQQIESPLQTNKEQNDFHILKNINITIPKGKFVAIIGDVGCGKSSLLQSIIGEMKYDEQNEFNMPQVEINGDISLVNQKPWILNATVKDNIVFGFPFDEEKYEQCVKYACLKSDFKVLADGDQTQIGEKGVNLSGGQKARVSLARSLYSNSSILLLDDILSAVDVHVGRYIVQECLLKYKKNTTRILATHALHYLKYMDYVYFMKDGRITLEGEYQYIQETAEFKYIYEKFMKDQFEKEEDSDKKDDIIFSDEDISPKNEKDNHQQQKNNKLQQNQHQSTNESEEEQQSLVQNPKKSITLKGKKNGSIIKEEDPEEIETDEVYKDYLMLKEDRKKGKIQWKVVKQYLKNNGGFFFILGALISMTLWQGLKMASSIWISYWTEDEDESKNNFYLTGYSIFSISYGFFAMIRALFCLFGSLKEARIIHRNIISSLIFAPLNEFFERVPIGRVLNILSKDLSVIDQEVGYNIGGLSVSFFSLIGDTALCVYSSSLYVLIPIFLFVVICRILQMYYMNSQREVVRLETLTRSPIISYFTEALNGLSSIRAFKQEDRFFQKHCKNIDENKKCQFSFIGMESWFKQNLTFLSLIVNSASISFCLFWNKQNPSVTGLLLTFAFSIDNTVKFLIGNWNNLEKNFVSIERCHQFSEIQTEKGYDSYLQNRQQYKEQLINPLPEDQDKLYHWPQEGKIIIDDLYLKYRPNLPCVIKGITTQIKPCEKIGVVGRTGAGKSTITLSLLRIIEAFKGKITIDGVDISQIRLDQLRHKITIILQDPILFDGTLRDNIDPLNRFKDEEIIQTLEKCQLSKLTQSEKGLNTYINEGGDNLSVGEKQLVCIARALLKKSKIVLIDEATANIDIQTDHLIQQTISNVFKDCTVLTIAHRLNTILNSDRILVLSQGRIEEFDSPANLIKNPNSHFYSLYQESVKENKI</sequence>
<dbReference type="InterPro" id="IPR036640">
    <property type="entry name" value="ABC1_TM_sf"/>
</dbReference>
<dbReference type="FunFam" id="1.20.1560.10:FF:000006">
    <property type="entry name" value="ATP-binding cassette, sub-family C (CFTR/MRP), member 9"/>
    <property type="match status" value="1"/>
</dbReference>
<keyword evidence="9 11" id="KW-0472">Membrane</keyword>
<dbReference type="SUPFAM" id="SSF52540">
    <property type="entry name" value="P-loop containing nucleoside triphosphate hydrolases"/>
    <property type="match status" value="2"/>
</dbReference>
<dbReference type="SUPFAM" id="SSF90123">
    <property type="entry name" value="ABC transporter transmembrane region"/>
    <property type="match status" value="2"/>
</dbReference>
<evidence type="ECO:0000259" key="13">
    <source>
        <dbReference type="PROSITE" id="PS50929"/>
    </source>
</evidence>
<dbReference type="InterPro" id="IPR044726">
    <property type="entry name" value="ABCC_6TM_D2"/>
</dbReference>
<protein>
    <submittedName>
        <fullName evidence="14">ABC transporter C family protein</fullName>
    </submittedName>
</protein>
<dbReference type="InterPro" id="IPR003439">
    <property type="entry name" value="ABC_transporter-like_ATP-bd"/>
</dbReference>
<dbReference type="SMART" id="SM00382">
    <property type="entry name" value="AAA"/>
    <property type="match status" value="2"/>
</dbReference>
<feature type="transmembrane region" description="Helical" evidence="11">
    <location>
        <begin position="258"/>
        <end position="282"/>
    </location>
</feature>
<keyword evidence="6" id="KW-0547">Nucleotide-binding</keyword>
<dbReference type="InterPro" id="IPR017871">
    <property type="entry name" value="ABC_transporter-like_CS"/>
</dbReference>
<dbReference type="InterPro" id="IPR003593">
    <property type="entry name" value="AAA+_ATPase"/>
</dbReference>
<dbReference type="InterPro" id="IPR044746">
    <property type="entry name" value="ABCC_6TM_D1"/>
</dbReference>
<feature type="transmembrane region" description="Helical" evidence="11">
    <location>
        <begin position="230"/>
        <end position="252"/>
    </location>
</feature>
<evidence type="ECO:0000256" key="11">
    <source>
        <dbReference type="SAM" id="Phobius"/>
    </source>
</evidence>
<feature type="region of interest" description="Disordered" evidence="10">
    <location>
        <begin position="534"/>
        <end position="557"/>
    </location>
</feature>
<evidence type="ECO:0000256" key="8">
    <source>
        <dbReference type="ARBA" id="ARBA00022989"/>
    </source>
</evidence>
<dbReference type="GeneID" id="7839471"/>
<keyword evidence="3" id="KW-0813">Transport</keyword>
<dbReference type="FunCoup" id="I7LVZ2">
    <property type="interactions" value="13"/>
</dbReference>
<feature type="compositionally biased region" description="Low complexity" evidence="10">
    <location>
        <begin position="535"/>
        <end position="545"/>
    </location>
</feature>
<dbReference type="InParanoid" id="I7LVZ2"/>
<dbReference type="Pfam" id="PF00664">
    <property type="entry name" value="ABC_membrane"/>
    <property type="match status" value="2"/>
</dbReference>
<dbReference type="OrthoDB" id="6500128at2759"/>
<dbReference type="Gene3D" id="3.40.50.300">
    <property type="entry name" value="P-loop containing nucleotide triphosphate hydrolases"/>
    <property type="match status" value="2"/>
</dbReference>
<feature type="domain" description="ABC transporter" evidence="12">
    <location>
        <begin position="551"/>
        <end position="780"/>
    </location>
</feature>
<dbReference type="CDD" id="cd18579">
    <property type="entry name" value="ABC_6TM_ABCC_D1"/>
    <property type="match status" value="1"/>
</dbReference>
<feature type="transmembrane region" description="Helical" evidence="11">
    <location>
        <begin position="1040"/>
        <end position="1061"/>
    </location>
</feature>
<evidence type="ECO:0000256" key="2">
    <source>
        <dbReference type="ARBA" id="ARBA00009726"/>
    </source>
</evidence>
<keyword evidence="15" id="KW-1185">Reference proteome</keyword>
<feature type="compositionally biased region" description="Basic and acidic residues" evidence="10">
    <location>
        <begin position="804"/>
        <end position="814"/>
    </location>
</feature>
<feature type="domain" description="ABC transmembrane type-1" evidence="13">
    <location>
        <begin position="906"/>
        <end position="1183"/>
    </location>
</feature>
<feature type="compositionally biased region" description="Polar residues" evidence="10">
    <location>
        <begin position="546"/>
        <end position="557"/>
    </location>
</feature>
<name>I7LVZ2_TETTS</name>
<keyword evidence="4 11" id="KW-0812">Transmembrane</keyword>
<dbReference type="InterPro" id="IPR027417">
    <property type="entry name" value="P-loop_NTPase"/>
</dbReference>
<dbReference type="CDD" id="cd18580">
    <property type="entry name" value="ABC_6TM_ABCC_D2"/>
    <property type="match status" value="1"/>
</dbReference>
<feature type="compositionally biased region" description="Low complexity" evidence="10">
    <location>
        <begin position="815"/>
        <end position="830"/>
    </location>
</feature>
<gene>
    <name evidence="14" type="ORF">TTHERM_00219530</name>
</gene>
<dbReference type="GO" id="GO:0016887">
    <property type="term" value="F:ATP hydrolysis activity"/>
    <property type="evidence" value="ECO:0007669"/>
    <property type="project" value="InterPro"/>
</dbReference>
<dbReference type="CDD" id="cd03244">
    <property type="entry name" value="ABCC_MRP_domain2"/>
    <property type="match status" value="1"/>
</dbReference>
<dbReference type="KEGG" id="tet:TTHERM_00219530"/>
<evidence type="ECO:0000256" key="6">
    <source>
        <dbReference type="ARBA" id="ARBA00022741"/>
    </source>
</evidence>
<evidence type="ECO:0000256" key="9">
    <source>
        <dbReference type="ARBA" id="ARBA00023136"/>
    </source>
</evidence>
<dbReference type="STRING" id="312017.I7LVZ2"/>
<feature type="region of interest" description="Disordered" evidence="10">
    <location>
        <begin position="803"/>
        <end position="845"/>
    </location>
</feature>
<dbReference type="PANTHER" id="PTHR24223">
    <property type="entry name" value="ATP-BINDING CASSETTE SUB-FAMILY C"/>
    <property type="match status" value="1"/>
</dbReference>
<dbReference type="PROSITE" id="PS50893">
    <property type="entry name" value="ABC_TRANSPORTER_2"/>
    <property type="match status" value="2"/>
</dbReference>
<dbReference type="InterPro" id="IPR050173">
    <property type="entry name" value="ABC_transporter_C-like"/>
</dbReference>
<dbReference type="GO" id="GO:0140359">
    <property type="term" value="F:ABC-type transporter activity"/>
    <property type="evidence" value="ECO:0007669"/>
    <property type="project" value="InterPro"/>
</dbReference>
<feature type="transmembrane region" description="Helical" evidence="11">
    <location>
        <begin position="156"/>
        <end position="174"/>
    </location>
</feature>
<dbReference type="PROSITE" id="PS00211">
    <property type="entry name" value="ABC_TRANSPORTER_1"/>
    <property type="match status" value="2"/>
</dbReference>
<evidence type="ECO:0000256" key="10">
    <source>
        <dbReference type="SAM" id="MobiDB-lite"/>
    </source>
</evidence>
<comment type="similarity">
    <text evidence="2">Belongs to the ABC transporter superfamily. ABCC family. Conjugate transporter (TC 3.A.1.208) subfamily.</text>
</comment>
<evidence type="ECO:0000256" key="3">
    <source>
        <dbReference type="ARBA" id="ARBA00022448"/>
    </source>
</evidence>
<reference evidence="15" key="1">
    <citation type="journal article" date="2006" name="PLoS Biol.">
        <title>Macronuclear genome sequence of the ciliate Tetrahymena thermophila, a model eukaryote.</title>
        <authorList>
            <person name="Eisen J.A."/>
            <person name="Coyne R.S."/>
            <person name="Wu M."/>
            <person name="Wu D."/>
            <person name="Thiagarajan M."/>
            <person name="Wortman J.R."/>
            <person name="Badger J.H."/>
            <person name="Ren Q."/>
            <person name="Amedeo P."/>
            <person name="Jones K.M."/>
            <person name="Tallon L.J."/>
            <person name="Delcher A.L."/>
            <person name="Salzberg S.L."/>
            <person name="Silva J.C."/>
            <person name="Haas B.J."/>
            <person name="Majoros W.H."/>
            <person name="Farzad M."/>
            <person name="Carlton J.M."/>
            <person name="Smith R.K. Jr."/>
            <person name="Garg J."/>
            <person name="Pearlman R.E."/>
            <person name="Karrer K.M."/>
            <person name="Sun L."/>
            <person name="Manning G."/>
            <person name="Elde N.C."/>
            <person name="Turkewitz A.P."/>
            <person name="Asai D.J."/>
            <person name="Wilkes D.E."/>
            <person name="Wang Y."/>
            <person name="Cai H."/>
            <person name="Collins K."/>
            <person name="Stewart B.A."/>
            <person name="Lee S.R."/>
            <person name="Wilamowska K."/>
            <person name="Weinberg Z."/>
            <person name="Ruzzo W.L."/>
            <person name="Wloga D."/>
            <person name="Gaertig J."/>
            <person name="Frankel J."/>
            <person name="Tsao C.-C."/>
            <person name="Gorovsky M.A."/>
            <person name="Keeling P.J."/>
            <person name="Waller R.F."/>
            <person name="Patron N.J."/>
            <person name="Cherry J.M."/>
            <person name="Stover N.A."/>
            <person name="Krieger C.J."/>
            <person name="del Toro C."/>
            <person name="Ryder H.F."/>
            <person name="Williamson S.C."/>
            <person name="Barbeau R.A."/>
            <person name="Hamilton E.P."/>
            <person name="Orias E."/>
        </authorList>
    </citation>
    <scope>NUCLEOTIDE SEQUENCE [LARGE SCALE GENOMIC DNA]</scope>
    <source>
        <strain evidence="15">SB210</strain>
    </source>
</reference>
<evidence type="ECO:0000256" key="5">
    <source>
        <dbReference type="ARBA" id="ARBA00022737"/>
    </source>
</evidence>
<evidence type="ECO:0000313" key="15">
    <source>
        <dbReference type="Proteomes" id="UP000009168"/>
    </source>
</evidence>
<dbReference type="PANTHER" id="PTHR24223:SF456">
    <property type="entry name" value="MULTIDRUG RESISTANCE-ASSOCIATED PROTEIN LETHAL(2)03659"/>
    <property type="match status" value="1"/>
</dbReference>
<organism evidence="14 15">
    <name type="scientific">Tetrahymena thermophila (strain SB210)</name>
    <dbReference type="NCBI Taxonomy" id="312017"/>
    <lineage>
        <taxon>Eukaryota</taxon>
        <taxon>Sar</taxon>
        <taxon>Alveolata</taxon>
        <taxon>Ciliophora</taxon>
        <taxon>Intramacronucleata</taxon>
        <taxon>Oligohymenophorea</taxon>
        <taxon>Hymenostomatida</taxon>
        <taxon>Tetrahymenina</taxon>
        <taxon>Tetrahymenidae</taxon>
        <taxon>Tetrahymena</taxon>
    </lineage>
</organism>
<feature type="domain" description="ABC transmembrane type-1" evidence="13">
    <location>
        <begin position="120"/>
        <end position="400"/>
    </location>
</feature>
<feature type="compositionally biased region" description="Low complexity" evidence="10">
    <location>
        <begin position="492"/>
        <end position="503"/>
    </location>
</feature>
<evidence type="ECO:0000313" key="14">
    <source>
        <dbReference type="EMBL" id="EAS00380.2"/>
    </source>
</evidence>
<evidence type="ECO:0000256" key="1">
    <source>
        <dbReference type="ARBA" id="ARBA00004141"/>
    </source>
</evidence>
<dbReference type="FunFam" id="3.40.50.300:FF:000610">
    <property type="entry name" value="Multidrug resistance-associated ABC transporter"/>
    <property type="match status" value="1"/>
</dbReference>
<comment type="subcellular location">
    <subcellularLocation>
        <location evidence="1">Membrane</location>
        <topology evidence="1">Multi-pass membrane protein</topology>
    </subcellularLocation>
</comment>
<dbReference type="Gene3D" id="1.20.1560.10">
    <property type="entry name" value="ABC transporter type 1, transmembrane domain"/>
    <property type="match status" value="2"/>
</dbReference>
<dbReference type="PROSITE" id="PS50929">
    <property type="entry name" value="ABC_TM1F"/>
    <property type="match status" value="2"/>
</dbReference>
<proteinExistence type="inferred from homology"/>
<dbReference type="FunFam" id="3.40.50.300:FF:000997">
    <property type="entry name" value="Multidrug resistance-associated protein 1"/>
    <property type="match status" value="1"/>
</dbReference>
<dbReference type="InterPro" id="IPR011527">
    <property type="entry name" value="ABC1_TM_dom"/>
</dbReference>
<keyword evidence="7" id="KW-0067">ATP-binding</keyword>
<feature type="region of interest" description="Disordered" evidence="10">
    <location>
        <begin position="483"/>
        <end position="512"/>
    </location>
</feature>
<evidence type="ECO:0000259" key="12">
    <source>
        <dbReference type="PROSITE" id="PS50893"/>
    </source>
</evidence>
<feature type="transmembrane region" description="Helical" evidence="11">
    <location>
        <begin position="377"/>
        <end position="399"/>
    </location>
</feature>
<dbReference type="eggNOG" id="KOG0054">
    <property type="taxonomic scope" value="Eukaryota"/>
</dbReference>
<dbReference type="RefSeq" id="XP_001020625.2">
    <property type="nucleotide sequence ID" value="XM_001020625.2"/>
</dbReference>